<sequence>EFDTRKNQAPRPTLSVVDGGSELLKTKVRRTKLKVIGTVTASAPSRQIQLPIALNVDSGFPSLLESPINTTESALKILAYSVKNEPQSQDNRITAPSTSHLLLRGLIALLY</sequence>
<organism evidence="1 2">
    <name type="scientific">Entomortierella chlamydospora</name>
    <dbReference type="NCBI Taxonomy" id="101097"/>
    <lineage>
        <taxon>Eukaryota</taxon>
        <taxon>Fungi</taxon>
        <taxon>Fungi incertae sedis</taxon>
        <taxon>Mucoromycota</taxon>
        <taxon>Mortierellomycotina</taxon>
        <taxon>Mortierellomycetes</taxon>
        <taxon>Mortierellales</taxon>
        <taxon>Mortierellaceae</taxon>
        <taxon>Entomortierella</taxon>
    </lineage>
</organism>
<reference evidence="1" key="1">
    <citation type="journal article" date="2020" name="Fungal Divers.">
        <title>Resolving the Mortierellaceae phylogeny through synthesis of multi-gene phylogenetics and phylogenomics.</title>
        <authorList>
            <person name="Vandepol N."/>
            <person name="Liber J."/>
            <person name="Desiro A."/>
            <person name="Na H."/>
            <person name="Kennedy M."/>
            <person name="Barry K."/>
            <person name="Grigoriev I.V."/>
            <person name="Miller A.N."/>
            <person name="O'Donnell K."/>
            <person name="Stajich J.E."/>
            <person name="Bonito G."/>
        </authorList>
    </citation>
    <scope>NUCLEOTIDE SEQUENCE</scope>
    <source>
        <strain evidence="1">NRRL 2769</strain>
    </source>
</reference>
<keyword evidence="2" id="KW-1185">Reference proteome</keyword>
<dbReference type="Proteomes" id="UP000703661">
    <property type="component" value="Unassembled WGS sequence"/>
</dbReference>
<proteinExistence type="predicted"/>
<accession>A0A9P6MDZ6</accession>
<feature type="non-terminal residue" evidence="1">
    <location>
        <position position="1"/>
    </location>
</feature>
<comment type="caution">
    <text evidence="1">The sequence shown here is derived from an EMBL/GenBank/DDBJ whole genome shotgun (WGS) entry which is preliminary data.</text>
</comment>
<dbReference type="AlphaFoldDB" id="A0A9P6MDZ6"/>
<evidence type="ECO:0000313" key="1">
    <source>
        <dbReference type="EMBL" id="KAF9994695.1"/>
    </source>
</evidence>
<feature type="non-terminal residue" evidence="1">
    <location>
        <position position="111"/>
    </location>
</feature>
<name>A0A9P6MDZ6_9FUNG</name>
<evidence type="ECO:0000313" key="2">
    <source>
        <dbReference type="Proteomes" id="UP000703661"/>
    </source>
</evidence>
<gene>
    <name evidence="1" type="ORF">BGZ80_007746</name>
</gene>
<protein>
    <submittedName>
        <fullName evidence="1">Uncharacterized protein</fullName>
    </submittedName>
</protein>
<dbReference type="EMBL" id="JAAAID010004010">
    <property type="protein sequence ID" value="KAF9994695.1"/>
    <property type="molecule type" value="Genomic_DNA"/>
</dbReference>